<dbReference type="EMBL" id="BLKG01000049">
    <property type="protein sequence ID" value="GFF87291.1"/>
    <property type="molecule type" value="Genomic_DNA"/>
</dbReference>
<evidence type="ECO:0000256" key="1">
    <source>
        <dbReference type="SAM" id="MobiDB-lite"/>
    </source>
</evidence>
<name>A0ABQ1ASL9_9EURO</name>
<evidence type="ECO:0000259" key="2">
    <source>
        <dbReference type="Pfam" id="PF14214"/>
    </source>
</evidence>
<protein>
    <recommendedName>
        <fullName evidence="2">Helitron helicase-like domain-containing protein</fullName>
    </recommendedName>
</protein>
<organism evidence="3 4">
    <name type="scientific">Aspergillus udagawae</name>
    <dbReference type="NCBI Taxonomy" id="91492"/>
    <lineage>
        <taxon>Eukaryota</taxon>
        <taxon>Fungi</taxon>
        <taxon>Dikarya</taxon>
        <taxon>Ascomycota</taxon>
        <taxon>Pezizomycotina</taxon>
        <taxon>Eurotiomycetes</taxon>
        <taxon>Eurotiomycetidae</taxon>
        <taxon>Eurotiales</taxon>
        <taxon>Aspergillaceae</taxon>
        <taxon>Aspergillus</taxon>
        <taxon>Aspergillus subgen. Fumigati</taxon>
    </lineage>
</organism>
<keyword evidence="4" id="KW-1185">Reference proteome</keyword>
<dbReference type="InterPro" id="IPR025476">
    <property type="entry name" value="Helitron_helicase-like"/>
</dbReference>
<feature type="domain" description="Helitron helicase-like" evidence="2">
    <location>
        <begin position="21"/>
        <end position="78"/>
    </location>
</feature>
<accession>A0ABQ1ASL9</accession>
<evidence type="ECO:0000313" key="3">
    <source>
        <dbReference type="EMBL" id="GFF87291.1"/>
    </source>
</evidence>
<sequence>MLAGAPYSTDTATSAVRQIIATSDPVAVARFFHTTCKAILDGLLRSKPDETGILGDISNYFGVVESNGRGMLHLHVLVWARGNLDFVHLRDQILTDGLFATRMIQYLESVVKQSIHYINPDKPGTYISNTAPSATGPESDTEFLQKLSQDANHIASLKQLHSKRHSATCFKYRHQNSGKSTYRFGMPRDLFKTSKVDEHGVIHLARNHPWVNPWNPAIASCIHSNHDISWIPTVSKSLSLVYYITNYATKDDVSPLQMVTKAALLKQAIDQANTTQCPTTAQMRLRQRGMDNFALRCFNSLSQDREVSGVQMASTLLQFPSYYTVNYNFSRLNLWWLRQYVRAIIQPGHAQQPSRSNAVAEEPCSYDYSGAAPASIFDNYKWRGSILTSLSIFEYCMLVRTKRLQDSTTDDIPFTENHPRHSTHLQRLAHSPHQTATVTLQGQLSEFQSSEDSVPGGHPTTTAIQNDLAEVLLGLFIPWEQLPDLVRQSPSRADNVHNILHLIWATIEPTLPLSIRTFAKSIELLRESRRVTAKLMPYCENSPLSIHLLSIMTLPTPLTLALTQRTRPP</sequence>
<gene>
    <name evidence="3" type="ORF">IFM53868_05099</name>
</gene>
<feature type="region of interest" description="Disordered" evidence="1">
    <location>
        <begin position="409"/>
        <end position="431"/>
    </location>
</feature>
<comment type="caution">
    <text evidence="3">The sequence shown here is derived from an EMBL/GenBank/DDBJ whole genome shotgun (WGS) entry which is preliminary data.</text>
</comment>
<reference evidence="3 4" key="1">
    <citation type="submission" date="2020-01" db="EMBL/GenBank/DDBJ databases">
        <title>Draft genome sequence of Aspergillus udagawae IFM 53868.</title>
        <authorList>
            <person name="Takahashi H."/>
            <person name="Yaguchi T."/>
        </authorList>
    </citation>
    <scope>NUCLEOTIDE SEQUENCE [LARGE SCALE GENOMIC DNA]</scope>
    <source>
        <strain evidence="3 4">IFM 53868</strain>
    </source>
</reference>
<dbReference type="Proteomes" id="UP000465266">
    <property type="component" value="Unassembled WGS sequence"/>
</dbReference>
<dbReference type="Pfam" id="PF14214">
    <property type="entry name" value="Helitron_like_N"/>
    <property type="match status" value="1"/>
</dbReference>
<proteinExistence type="predicted"/>
<evidence type="ECO:0000313" key="4">
    <source>
        <dbReference type="Proteomes" id="UP000465266"/>
    </source>
</evidence>